<reference evidence="1" key="1">
    <citation type="submission" date="2018-02" db="EMBL/GenBank/DDBJ databases">
        <title>Rhizophora mucronata_Transcriptome.</title>
        <authorList>
            <person name="Meera S.P."/>
            <person name="Sreeshan A."/>
            <person name="Augustine A."/>
        </authorList>
    </citation>
    <scope>NUCLEOTIDE SEQUENCE</scope>
    <source>
        <tissue evidence="1">Leaf</tissue>
    </source>
</reference>
<evidence type="ECO:0000313" key="1">
    <source>
        <dbReference type="EMBL" id="MBX18280.1"/>
    </source>
</evidence>
<organism evidence="1">
    <name type="scientific">Rhizophora mucronata</name>
    <name type="common">Asiatic mangrove</name>
    <dbReference type="NCBI Taxonomy" id="61149"/>
    <lineage>
        <taxon>Eukaryota</taxon>
        <taxon>Viridiplantae</taxon>
        <taxon>Streptophyta</taxon>
        <taxon>Embryophyta</taxon>
        <taxon>Tracheophyta</taxon>
        <taxon>Spermatophyta</taxon>
        <taxon>Magnoliopsida</taxon>
        <taxon>eudicotyledons</taxon>
        <taxon>Gunneridae</taxon>
        <taxon>Pentapetalae</taxon>
        <taxon>rosids</taxon>
        <taxon>fabids</taxon>
        <taxon>Malpighiales</taxon>
        <taxon>Rhizophoraceae</taxon>
        <taxon>Rhizophora</taxon>
    </lineage>
</organism>
<protein>
    <submittedName>
        <fullName evidence="1">Uncharacterized protein</fullName>
    </submittedName>
</protein>
<dbReference type="AlphaFoldDB" id="A0A2P2LK01"/>
<sequence length="108" mass="12226">MQECCTRFLTSKMCINVMWYTLLGSYHSAQNKAHNIHRKSNLFYFTCCCCCSKFNPQQPKVSNSIIPFKGKGVCRGSNTVEDGKALDVRGLTLKFTQVITMKFVNPTS</sequence>
<name>A0A2P2LK01_RHIMU</name>
<proteinExistence type="predicted"/>
<accession>A0A2P2LK01</accession>
<dbReference type="EMBL" id="GGEC01037796">
    <property type="protein sequence ID" value="MBX18280.1"/>
    <property type="molecule type" value="Transcribed_RNA"/>
</dbReference>